<protein>
    <recommendedName>
        <fullName evidence="3">DNA topoisomerase</fullName>
        <ecNumber evidence="3">5.6.2.1</ecNumber>
    </recommendedName>
</protein>
<dbReference type="InterPro" id="IPR049331">
    <property type="entry name" value="Top1B_N_bact"/>
</dbReference>
<evidence type="ECO:0000256" key="7">
    <source>
        <dbReference type="SAM" id="MobiDB-lite"/>
    </source>
</evidence>
<name>A0A919TB81_9ACTN</name>
<dbReference type="InterPro" id="IPR011010">
    <property type="entry name" value="DNA_brk_join_enz"/>
</dbReference>
<organism evidence="10 11">
    <name type="scientific">Paractinoplanes toevensis</name>
    <dbReference type="NCBI Taxonomy" id="571911"/>
    <lineage>
        <taxon>Bacteria</taxon>
        <taxon>Bacillati</taxon>
        <taxon>Actinomycetota</taxon>
        <taxon>Actinomycetes</taxon>
        <taxon>Micromonosporales</taxon>
        <taxon>Micromonosporaceae</taxon>
        <taxon>Paractinoplanes</taxon>
    </lineage>
</organism>
<evidence type="ECO:0000256" key="4">
    <source>
        <dbReference type="ARBA" id="ARBA00023029"/>
    </source>
</evidence>
<dbReference type="SUPFAM" id="SSF56349">
    <property type="entry name" value="DNA breaking-rejoining enzymes"/>
    <property type="match status" value="1"/>
</dbReference>
<feature type="domain" description="DNA topoisomerase IB N-terminal" evidence="9">
    <location>
        <begin position="22"/>
        <end position="70"/>
    </location>
</feature>
<dbReference type="InterPro" id="IPR001631">
    <property type="entry name" value="TopoI"/>
</dbReference>
<evidence type="ECO:0000256" key="3">
    <source>
        <dbReference type="ARBA" id="ARBA00012891"/>
    </source>
</evidence>
<accession>A0A919TB81</accession>
<dbReference type="GO" id="GO:0006265">
    <property type="term" value="P:DNA topological change"/>
    <property type="evidence" value="ECO:0007669"/>
    <property type="project" value="InterPro"/>
</dbReference>
<dbReference type="EC" id="5.6.2.1" evidence="3"/>
<dbReference type="PROSITE" id="PS52038">
    <property type="entry name" value="TOPO_IB_2"/>
    <property type="match status" value="1"/>
</dbReference>
<dbReference type="Proteomes" id="UP000677082">
    <property type="component" value="Unassembled WGS sequence"/>
</dbReference>
<dbReference type="PRINTS" id="PR00416">
    <property type="entry name" value="EUTPISMRASEI"/>
</dbReference>
<keyword evidence="6" id="KW-0413">Isomerase</keyword>
<reference evidence="10 11" key="1">
    <citation type="submission" date="2021-03" db="EMBL/GenBank/DDBJ databases">
        <title>Whole genome shotgun sequence of Actinoplanes toevensis NBRC 105298.</title>
        <authorList>
            <person name="Komaki H."/>
            <person name="Tamura T."/>
        </authorList>
    </citation>
    <scope>NUCLEOTIDE SEQUENCE [LARGE SCALE GENOMIC DNA]</scope>
    <source>
        <strain evidence="10 11">NBRC 105298</strain>
    </source>
</reference>
<dbReference type="GO" id="GO:0003677">
    <property type="term" value="F:DNA binding"/>
    <property type="evidence" value="ECO:0007669"/>
    <property type="project" value="UniProtKB-KW"/>
</dbReference>
<feature type="compositionally biased region" description="Basic residues" evidence="7">
    <location>
        <begin position="14"/>
        <end position="27"/>
    </location>
</feature>
<evidence type="ECO:0000259" key="8">
    <source>
        <dbReference type="Pfam" id="PF01028"/>
    </source>
</evidence>
<keyword evidence="4" id="KW-0799">Topoisomerase</keyword>
<proteinExistence type="inferred from homology"/>
<gene>
    <name evidence="10" type="primary">topA_2</name>
    <name evidence="10" type="ORF">Ato02nite_027190</name>
</gene>
<dbReference type="Gene3D" id="1.10.132.120">
    <property type="match status" value="1"/>
</dbReference>
<feature type="domain" description="DNA topoisomerase I catalytic core eukaryotic-type" evidence="8">
    <location>
        <begin position="83"/>
        <end position="293"/>
    </location>
</feature>
<evidence type="ECO:0000313" key="11">
    <source>
        <dbReference type="Proteomes" id="UP000677082"/>
    </source>
</evidence>
<evidence type="ECO:0000259" key="9">
    <source>
        <dbReference type="Pfam" id="PF21338"/>
    </source>
</evidence>
<dbReference type="SUPFAM" id="SSF55869">
    <property type="entry name" value="DNA topoisomerase I domain"/>
    <property type="match status" value="1"/>
</dbReference>
<dbReference type="AlphaFoldDB" id="A0A919TB81"/>
<dbReference type="EMBL" id="BOQN01000038">
    <property type="protein sequence ID" value="GIM90926.1"/>
    <property type="molecule type" value="Genomic_DNA"/>
</dbReference>
<evidence type="ECO:0000256" key="1">
    <source>
        <dbReference type="ARBA" id="ARBA00000213"/>
    </source>
</evidence>
<dbReference type="Pfam" id="PF01028">
    <property type="entry name" value="Topoisom_I"/>
    <property type="match status" value="1"/>
</dbReference>
<dbReference type="InterPro" id="IPR035447">
    <property type="entry name" value="DNA_topo_I_N_sf"/>
</dbReference>
<comment type="catalytic activity">
    <reaction evidence="1">
        <text>ATP-independent breakage of single-stranded DNA, followed by passage and rejoining.</text>
        <dbReference type="EC" id="5.6.2.1"/>
    </reaction>
</comment>
<dbReference type="InterPro" id="IPR014711">
    <property type="entry name" value="TopoI_cat_a-hlx-sub_euk"/>
</dbReference>
<dbReference type="Gene3D" id="3.30.66.10">
    <property type="entry name" value="DNA topoisomerase I domain"/>
    <property type="match status" value="1"/>
</dbReference>
<evidence type="ECO:0000256" key="5">
    <source>
        <dbReference type="ARBA" id="ARBA00023125"/>
    </source>
</evidence>
<dbReference type="GO" id="GO:0003917">
    <property type="term" value="F:DNA topoisomerase type I (single strand cut, ATP-independent) activity"/>
    <property type="evidence" value="ECO:0007669"/>
    <property type="project" value="UniProtKB-EC"/>
</dbReference>
<dbReference type="Pfam" id="PF21338">
    <property type="entry name" value="Top1B_N_bact"/>
    <property type="match status" value="1"/>
</dbReference>
<feature type="region of interest" description="Disordered" evidence="7">
    <location>
        <begin position="1"/>
        <end position="29"/>
    </location>
</feature>
<dbReference type="RefSeq" id="WP_213006831.1">
    <property type="nucleotide sequence ID" value="NZ_BOQN01000038.1"/>
</dbReference>
<comment type="similarity">
    <text evidence="2">Belongs to the type IB topoisomerase family.</text>
</comment>
<evidence type="ECO:0000313" key="10">
    <source>
        <dbReference type="EMBL" id="GIM90926.1"/>
    </source>
</evidence>
<dbReference type="InterPro" id="IPR013500">
    <property type="entry name" value="TopoI_cat_euk"/>
</dbReference>
<evidence type="ECO:0000256" key="6">
    <source>
        <dbReference type="ARBA" id="ARBA00023235"/>
    </source>
</evidence>
<comment type="caution">
    <text evidence="10">The sequence shown here is derived from an EMBL/GenBank/DDBJ whole genome shotgun (WGS) entry which is preliminary data.</text>
</comment>
<evidence type="ECO:0000256" key="2">
    <source>
        <dbReference type="ARBA" id="ARBA00006645"/>
    </source>
</evidence>
<sequence length="329" mass="37261">MARLRRSDLTRPGLTRRRSGRGFRHLGTHGEKITDDATIERIKGLVIPPAWQDVWISPDPRGHIQATGVDVAGRKQYLYHPDWRTARDEKKFERVREVAEGLPEMRERICADLTTGRGLTRERVLAAIVRLLDLGMFRIGSNEYAARDEDPSYGLSTLRPEHLCTRAGQVEFCFPGKSGVEHSGSVDDGEVCRVLRDLQRRRRGADRLFAFWDRRARRWQEIHADVVNDYLKEISGEQMTAKDFRTWRGTVEAAVALAEAGPQPTAAKRRKAVAGAMKQVAGLLGNTPAVARASYVDPRVIDRYEHGETVRRGTEKEVHDLLRPNHDDA</sequence>
<keyword evidence="5" id="KW-0238">DNA-binding</keyword>
<keyword evidence="11" id="KW-1185">Reference proteome</keyword>
<dbReference type="Gene3D" id="3.90.15.10">
    <property type="entry name" value="Topoisomerase I, Chain A, domain 3"/>
    <property type="match status" value="1"/>
</dbReference>